<dbReference type="InterPro" id="IPR020846">
    <property type="entry name" value="MFS_dom"/>
</dbReference>
<evidence type="ECO:0000313" key="12">
    <source>
        <dbReference type="Proteomes" id="UP001589887"/>
    </source>
</evidence>
<dbReference type="RefSeq" id="WP_394323838.1">
    <property type="nucleotide sequence ID" value="NZ_JBHMQV010000009.1"/>
</dbReference>
<dbReference type="PRINTS" id="PR01036">
    <property type="entry name" value="TCRTETB"/>
</dbReference>
<dbReference type="InterPro" id="IPR004638">
    <property type="entry name" value="EmrB-like"/>
</dbReference>
<feature type="transmembrane region" description="Helical" evidence="9">
    <location>
        <begin position="183"/>
        <end position="201"/>
    </location>
</feature>
<keyword evidence="6 9" id="KW-0472">Membrane</keyword>
<dbReference type="NCBIfam" id="TIGR00711">
    <property type="entry name" value="efflux_EmrB"/>
    <property type="match status" value="1"/>
</dbReference>
<feature type="transmembrane region" description="Helical" evidence="9">
    <location>
        <begin position="60"/>
        <end position="78"/>
    </location>
</feature>
<feature type="transmembrane region" description="Helical" evidence="9">
    <location>
        <begin position="321"/>
        <end position="342"/>
    </location>
</feature>
<feature type="transmembrane region" description="Helical" evidence="9">
    <location>
        <begin position="147"/>
        <end position="171"/>
    </location>
</feature>
<evidence type="ECO:0000256" key="2">
    <source>
        <dbReference type="ARBA" id="ARBA00022448"/>
    </source>
</evidence>
<evidence type="ECO:0000256" key="9">
    <source>
        <dbReference type="SAM" id="Phobius"/>
    </source>
</evidence>
<feature type="domain" description="Major facilitator superfamily (MFS) profile" evidence="10">
    <location>
        <begin position="24"/>
        <end position="463"/>
    </location>
</feature>
<name>A0ABV6TVL3_9ACTN</name>
<dbReference type="InterPro" id="IPR036259">
    <property type="entry name" value="MFS_trans_sf"/>
</dbReference>
<gene>
    <name evidence="11" type="ORF">ACFH04_39835</name>
</gene>
<keyword evidence="7" id="KW-0046">Antibiotic resistance</keyword>
<feature type="transmembrane region" description="Helical" evidence="9">
    <location>
        <begin position="90"/>
        <end position="110"/>
    </location>
</feature>
<feature type="transmembrane region" description="Helical" evidence="9">
    <location>
        <begin position="544"/>
        <end position="561"/>
    </location>
</feature>
<feature type="transmembrane region" description="Helical" evidence="9">
    <location>
        <begin position="424"/>
        <end position="442"/>
    </location>
</feature>
<feature type="transmembrane region" description="Helical" evidence="9">
    <location>
        <begin position="380"/>
        <end position="403"/>
    </location>
</feature>
<dbReference type="EMBL" id="JBHMQV010000009">
    <property type="protein sequence ID" value="MFC0849828.1"/>
    <property type="molecule type" value="Genomic_DNA"/>
</dbReference>
<feature type="transmembrane region" description="Helical" evidence="9">
    <location>
        <begin position="284"/>
        <end position="309"/>
    </location>
</feature>
<keyword evidence="4 9" id="KW-0812">Transmembrane</keyword>
<sequence>MARVEPTTPPPEDMPPLPRHGWVAIALVLVAAFMQLVDVSIVNVAVTAIQRGLGADYTQIQWVLAGYTLAFAALLVAGGRMGDRIGRKRVFLTGMSAFTVASLLCGVAQSPEMLVGSRLLQGLGAALMYPQVYSVIQVAVPPKQRGAVLGALGGVIGLAAITGPLVGGLLIQADLFHWGWRPIFLVNVPVGLLSVLLALRFLPESRADEVDPIDWTGVVLITASVGLLVYPMVQGRDLGWPRWLFGLLAAGALGLLLFAAHELRRERTGRTPLIRMSLFANRGFSGGLALVVLFYGAFLPFFLVFSVYAQAGLGFTALQTGVMLVPYAFGSGLGSGASIALASRLGRSILHIGLLLLTAGTCWIAWTVHRHGSDLHRLQMLSPLLAAGLGFGLTVTPLVTLILAKAPLRYAGSASGTLTTAQQFGSAVGIALLGSFFFGLLGTHANTVADNQTAALTQKLTAEGMPGPQADRVVAAFKKCFHDRANEKDSTVTPASCRSAAPAPGSKSGKVAQSPAAEKINSILTDAATQARHTDFAWSTERTLFVQIGSFGVCFVLVWALPKVHGKELAEFEEKSQETVIIG</sequence>
<feature type="transmembrane region" description="Helical" evidence="9">
    <location>
        <begin position="349"/>
        <end position="368"/>
    </location>
</feature>
<comment type="subcellular location">
    <subcellularLocation>
        <location evidence="1">Cell membrane</location>
        <topology evidence="1">Multi-pass membrane protein</topology>
    </subcellularLocation>
</comment>
<accession>A0ABV6TVL3</accession>
<evidence type="ECO:0000256" key="4">
    <source>
        <dbReference type="ARBA" id="ARBA00022692"/>
    </source>
</evidence>
<protein>
    <submittedName>
        <fullName evidence="11">MFS transporter</fullName>
    </submittedName>
</protein>
<organism evidence="11 12">
    <name type="scientific">Streptomyces noboritoensis</name>
    <dbReference type="NCBI Taxonomy" id="67337"/>
    <lineage>
        <taxon>Bacteria</taxon>
        <taxon>Bacillati</taxon>
        <taxon>Actinomycetota</taxon>
        <taxon>Actinomycetes</taxon>
        <taxon>Kitasatosporales</taxon>
        <taxon>Streptomycetaceae</taxon>
        <taxon>Streptomyces</taxon>
    </lineage>
</organism>
<dbReference type="Gene3D" id="1.20.1250.20">
    <property type="entry name" value="MFS general substrate transporter like domains"/>
    <property type="match status" value="2"/>
</dbReference>
<feature type="transmembrane region" description="Helical" evidence="9">
    <location>
        <begin position="122"/>
        <end position="140"/>
    </location>
</feature>
<evidence type="ECO:0000256" key="5">
    <source>
        <dbReference type="ARBA" id="ARBA00022989"/>
    </source>
</evidence>
<evidence type="ECO:0000256" key="7">
    <source>
        <dbReference type="ARBA" id="ARBA00023251"/>
    </source>
</evidence>
<comment type="caution">
    <text evidence="11">The sequence shown here is derived from an EMBL/GenBank/DDBJ whole genome shotgun (WGS) entry which is preliminary data.</text>
</comment>
<feature type="transmembrane region" description="Helical" evidence="9">
    <location>
        <begin position="243"/>
        <end position="263"/>
    </location>
</feature>
<dbReference type="CDD" id="cd17321">
    <property type="entry name" value="MFS_MMR_MDR_like"/>
    <property type="match status" value="1"/>
</dbReference>
<dbReference type="PROSITE" id="PS50850">
    <property type="entry name" value="MFS"/>
    <property type="match status" value="1"/>
</dbReference>
<feature type="transmembrane region" description="Helical" evidence="9">
    <location>
        <begin position="213"/>
        <end position="231"/>
    </location>
</feature>
<dbReference type="SUPFAM" id="SSF103473">
    <property type="entry name" value="MFS general substrate transporter"/>
    <property type="match status" value="1"/>
</dbReference>
<keyword evidence="3" id="KW-1003">Cell membrane</keyword>
<evidence type="ECO:0000259" key="10">
    <source>
        <dbReference type="PROSITE" id="PS50850"/>
    </source>
</evidence>
<feature type="region of interest" description="Disordered" evidence="8">
    <location>
        <begin position="491"/>
        <end position="513"/>
    </location>
</feature>
<evidence type="ECO:0000256" key="8">
    <source>
        <dbReference type="SAM" id="MobiDB-lite"/>
    </source>
</evidence>
<dbReference type="PANTHER" id="PTHR42718">
    <property type="entry name" value="MAJOR FACILITATOR SUPERFAMILY MULTIDRUG TRANSPORTER MFSC"/>
    <property type="match status" value="1"/>
</dbReference>
<dbReference type="Pfam" id="PF07690">
    <property type="entry name" value="MFS_1"/>
    <property type="match status" value="1"/>
</dbReference>
<keyword evidence="2" id="KW-0813">Transport</keyword>
<reference evidence="11 12" key="1">
    <citation type="submission" date="2024-09" db="EMBL/GenBank/DDBJ databases">
        <authorList>
            <person name="Sun Q."/>
            <person name="Mori K."/>
        </authorList>
    </citation>
    <scope>NUCLEOTIDE SEQUENCE [LARGE SCALE GENOMIC DNA]</scope>
    <source>
        <strain evidence="11 12">JCM 4557</strain>
    </source>
</reference>
<evidence type="ECO:0000256" key="6">
    <source>
        <dbReference type="ARBA" id="ARBA00023136"/>
    </source>
</evidence>
<keyword evidence="5 9" id="KW-1133">Transmembrane helix</keyword>
<keyword evidence="12" id="KW-1185">Reference proteome</keyword>
<feature type="transmembrane region" description="Helical" evidence="9">
    <location>
        <begin position="21"/>
        <end position="48"/>
    </location>
</feature>
<evidence type="ECO:0000256" key="1">
    <source>
        <dbReference type="ARBA" id="ARBA00004651"/>
    </source>
</evidence>
<evidence type="ECO:0000313" key="11">
    <source>
        <dbReference type="EMBL" id="MFC0849828.1"/>
    </source>
</evidence>
<proteinExistence type="predicted"/>
<dbReference type="InterPro" id="IPR011701">
    <property type="entry name" value="MFS"/>
</dbReference>
<dbReference type="PANTHER" id="PTHR42718:SF39">
    <property type="entry name" value="ACTINORHODIN TRANSPORTER-RELATED"/>
    <property type="match status" value="1"/>
</dbReference>
<dbReference type="Proteomes" id="UP001589887">
    <property type="component" value="Unassembled WGS sequence"/>
</dbReference>
<evidence type="ECO:0000256" key="3">
    <source>
        <dbReference type="ARBA" id="ARBA00022475"/>
    </source>
</evidence>